<gene>
    <name evidence="1" type="ORF">S12H4_21289</name>
</gene>
<proteinExistence type="predicted"/>
<feature type="non-terminal residue" evidence="1">
    <location>
        <position position="1"/>
    </location>
</feature>
<evidence type="ECO:0000313" key="1">
    <source>
        <dbReference type="EMBL" id="GAI82163.1"/>
    </source>
</evidence>
<reference evidence="1" key="1">
    <citation type="journal article" date="2014" name="Front. Microbiol.">
        <title>High frequency of phylogenetically diverse reductive dehalogenase-homologous genes in deep subseafloor sedimentary metagenomes.</title>
        <authorList>
            <person name="Kawai M."/>
            <person name="Futagami T."/>
            <person name="Toyoda A."/>
            <person name="Takaki Y."/>
            <person name="Nishi S."/>
            <person name="Hori S."/>
            <person name="Arai W."/>
            <person name="Tsubouchi T."/>
            <person name="Morono Y."/>
            <person name="Uchiyama I."/>
            <person name="Ito T."/>
            <person name="Fujiyama A."/>
            <person name="Inagaki F."/>
            <person name="Takami H."/>
        </authorList>
    </citation>
    <scope>NUCLEOTIDE SEQUENCE</scope>
    <source>
        <strain evidence="1">Expedition CK06-06</strain>
    </source>
</reference>
<dbReference type="AlphaFoldDB" id="X1RND4"/>
<comment type="caution">
    <text evidence="1">The sequence shown here is derived from an EMBL/GenBank/DDBJ whole genome shotgun (WGS) entry which is preliminary data.</text>
</comment>
<protein>
    <submittedName>
        <fullName evidence="1">Uncharacterized protein</fullName>
    </submittedName>
</protein>
<sequence length="73" mass="8587">EYVRRKDDKQSILTGVVLRTQFLILSLNVFVYDFELVQKDCFLYQLELHLGKMFVDNELLTTTKDKVVLNSTT</sequence>
<accession>X1RND4</accession>
<dbReference type="EMBL" id="BARW01010927">
    <property type="protein sequence ID" value="GAI82163.1"/>
    <property type="molecule type" value="Genomic_DNA"/>
</dbReference>
<name>X1RND4_9ZZZZ</name>
<organism evidence="1">
    <name type="scientific">marine sediment metagenome</name>
    <dbReference type="NCBI Taxonomy" id="412755"/>
    <lineage>
        <taxon>unclassified sequences</taxon>
        <taxon>metagenomes</taxon>
        <taxon>ecological metagenomes</taxon>
    </lineage>
</organism>